<evidence type="ECO:0000313" key="7">
    <source>
        <dbReference type="EMBL" id="MBD8024393.1"/>
    </source>
</evidence>
<sequence>MSTDTTGPTDAIRPAIAGVVASDRLLIALDFDGTLAPLEDEPMDARMLPAAREAVDAAVAAPNTLVALVSGRSLSDLRVIAEHLDDSPLLLAGSHGAEFWIPGEGVVTHDDDPGDAALRDELRAHAEQATADLDGVWIEPKRFGFGVHTRKSTAADAAEANLRVDALVEAEAPHWRRRTGHNIVEYAFRHEGKDSAVAELRARTEASAVLFAGDDVTDEDALKSLGENDLGVHVGSGPTAATLTVADIPAMAELLAVLAAERSAVREEKPSGERPAARQ</sequence>
<dbReference type="NCBIfam" id="TIGR01484">
    <property type="entry name" value="HAD-SF-IIB"/>
    <property type="match status" value="1"/>
</dbReference>
<dbReference type="EC" id="3.1.3.12" evidence="6"/>
<comment type="similarity">
    <text evidence="3 6">Belongs to the trehalose phosphatase family.</text>
</comment>
<proteinExistence type="inferred from homology"/>
<evidence type="ECO:0000256" key="5">
    <source>
        <dbReference type="ARBA" id="ARBA00024179"/>
    </source>
</evidence>
<evidence type="ECO:0000256" key="1">
    <source>
        <dbReference type="ARBA" id="ARBA00000500"/>
    </source>
</evidence>
<comment type="caution">
    <text evidence="7">The sequence shown here is derived from an EMBL/GenBank/DDBJ whole genome shotgun (WGS) entry which is preliminary data.</text>
</comment>
<dbReference type="InterPro" id="IPR036412">
    <property type="entry name" value="HAD-like_sf"/>
</dbReference>
<dbReference type="PANTHER" id="PTHR43768">
    <property type="entry name" value="TREHALOSE 6-PHOSPHATE PHOSPHATASE"/>
    <property type="match status" value="1"/>
</dbReference>
<keyword evidence="6" id="KW-0479">Metal-binding</keyword>
<comment type="pathway">
    <text evidence="2 6">Glycan biosynthesis; trehalose biosynthesis.</text>
</comment>
<gene>
    <name evidence="7" type="primary">otsB</name>
    <name evidence="7" type="ORF">H9622_12440</name>
</gene>
<dbReference type="InterPro" id="IPR006379">
    <property type="entry name" value="HAD-SF_hydro_IIB"/>
</dbReference>
<dbReference type="RefSeq" id="WP_191766735.1">
    <property type="nucleotide sequence ID" value="NZ_JACSPM010000004.1"/>
</dbReference>
<evidence type="ECO:0000256" key="2">
    <source>
        <dbReference type="ARBA" id="ARBA00005199"/>
    </source>
</evidence>
<dbReference type="EMBL" id="JACSPM010000004">
    <property type="protein sequence ID" value="MBD8024393.1"/>
    <property type="molecule type" value="Genomic_DNA"/>
</dbReference>
<dbReference type="Pfam" id="PF02358">
    <property type="entry name" value="Trehalose_PPase"/>
    <property type="match status" value="1"/>
</dbReference>
<evidence type="ECO:0000256" key="4">
    <source>
        <dbReference type="ARBA" id="ARBA00022801"/>
    </source>
</evidence>
<name>A0ABR8X4Z8_9MICO</name>
<dbReference type="InterPro" id="IPR003337">
    <property type="entry name" value="Trehalose_PPase"/>
</dbReference>
<dbReference type="InterPro" id="IPR023214">
    <property type="entry name" value="HAD_sf"/>
</dbReference>
<keyword evidence="4 6" id="KW-0378">Hydrolase</keyword>
<dbReference type="SUPFAM" id="SSF56784">
    <property type="entry name" value="HAD-like"/>
    <property type="match status" value="1"/>
</dbReference>
<accession>A0ABR8X4Z8</accession>
<comment type="catalytic activity">
    <reaction evidence="1 6">
        <text>alpha,alpha-trehalose 6-phosphate + H2O = alpha,alpha-trehalose + phosphate</text>
        <dbReference type="Rhea" id="RHEA:23420"/>
        <dbReference type="ChEBI" id="CHEBI:15377"/>
        <dbReference type="ChEBI" id="CHEBI:16551"/>
        <dbReference type="ChEBI" id="CHEBI:43474"/>
        <dbReference type="ChEBI" id="CHEBI:58429"/>
        <dbReference type="EC" id="3.1.3.12"/>
    </reaction>
</comment>
<comment type="function">
    <text evidence="5 6">Removes the phosphate from trehalose 6-phosphate to produce free trehalose.</text>
</comment>
<evidence type="ECO:0000313" key="8">
    <source>
        <dbReference type="Proteomes" id="UP000602532"/>
    </source>
</evidence>
<organism evidence="7 8">
    <name type="scientific">Microbacterium gallinarum</name>
    <dbReference type="NCBI Taxonomy" id="2762209"/>
    <lineage>
        <taxon>Bacteria</taxon>
        <taxon>Bacillati</taxon>
        <taxon>Actinomycetota</taxon>
        <taxon>Actinomycetes</taxon>
        <taxon>Micrococcales</taxon>
        <taxon>Microbacteriaceae</taxon>
        <taxon>Microbacterium</taxon>
    </lineage>
</organism>
<reference evidence="7 8" key="1">
    <citation type="submission" date="2020-08" db="EMBL/GenBank/DDBJ databases">
        <title>A Genomic Blueprint of the Chicken Gut Microbiome.</title>
        <authorList>
            <person name="Gilroy R."/>
            <person name="Ravi A."/>
            <person name="Getino M."/>
            <person name="Pursley I."/>
            <person name="Horton D.L."/>
            <person name="Alikhan N.-F."/>
            <person name="Baker D."/>
            <person name="Gharbi K."/>
            <person name="Hall N."/>
            <person name="Watson M."/>
            <person name="Adriaenssens E.M."/>
            <person name="Foster-Nyarko E."/>
            <person name="Jarju S."/>
            <person name="Secka A."/>
            <person name="Antonio M."/>
            <person name="Oren A."/>
            <person name="Chaudhuri R."/>
            <person name="La Ragione R.M."/>
            <person name="Hildebrand F."/>
            <person name="Pallen M.J."/>
        </authorList>
    </citation>
    <scope>NUCLEOTIDE SEQUENCE [LARGE SCALE GENOMIC DNA]</scope>
    <source>
        <strain evidence="7 8">Sa1CUA4</strain>
    </source>
</reference>
<evidence type="ECO:0000256" key="3">
    <source>
        <dbReference type="ARBA" id="ARBA00008770"/>
    </source>
</evidence>
<dbReference type="Proteomes" id="UP000602532">
    <property type="component" value="Unassembled WGS sequence"/>
</dbReference>
<dbReference type="PANTHER" id="PTHR43768:SF3">
    <property type="entry name" value="TREHALOSE 6-PHOSPHATE PHOSPHATASE"/>
    <property type="match status" value="1"/>
</dbReference>
<dbReference type="Gene3D" id="3.40.50.1000">
    <property type="entry name" value="HAD superfamily/HAD-like"/>
    <property type="match status" value="1"/>
</dbReference>
<keyword evidence="8" id="KW-1185">Reference proteome</keyword>
<evidence type="ECO:0000256" key="6">
    <source>
        <dbReference type="RuleBase" id="RU361117"/>
    </source>
</evidence>
<dbReference type="GO" id="GO:0004805">
    <property type="term" value="F:trehalose-phosphatase activity"/>
    <property type="evidence" value="ECO:0007669"/>
    <property type="project" value="UniProtKB-EC"/>
</dbReference>
<dbReference type="NCBIfam" id="TIGR00685">
    <property type="entry name" value="T6PP"/>
    <property type="match status" value="1"/>
</dbReference>
<keyword evidence="6" id="KW-0460">Magnesium</keyword>
<protein>
    <recommendedName>
        <fullName evidence="6">Trehalose 6-phosphate phosphatase</fullName>
        <ecNumber evidence="6">3.1.3.12</ecNumber>
    </recommendedName>
</protein>
<dbReference type="InterPro" id="IPR044651">
    <property type="entry name" value="OTSB-like"/>
</dbReference>
<dbReference type="Gene3D" id="3.30.70.1020">
    <property type="entry name" value="Trehalose-6-phosphate phosphatase related protein, domain 2"/>
    <property type="match status" value="1"/>
</dbReference>
<comment type="cofactor">
    <cofactor evidence="6">
        <name>Mg(2+)</name>
        <dbReference type="ChEBI" id="CHEBI:18420"/>
    </cofactor>
</comment>